<dbReference type="EMBL" id="LLXX01000112">
    <property type="protein sequence ID" value="KRR06306.1"/>
    <property type="molecule type" value="Genomic_DNA"/>
</dbReference>
<keyword evidence="2" id="KW-1003">Cell membrane</keyword>
<evidence type="ECO:0000256" key="5">
    <source>
        <dbReference type="ARBA" id="ARBA00023136"/>
    </source>
</evidence>
<dbReference type="Pfam" id="PF00884">
    <property type="entry name" value="Sulfatase"/>
    <property type="match status" value="1"/>
</dbReference>
<name>A0A0R3LEV9_9BRAD</name>
<evidence type="ECO:0000256" key="3">
    <source>
        <dbReference type="ARBA" id="ARBA00022692"/>
    </source>
</evidence>
<dbReference type="InterPro" id="IPR017850">
    <property type="entry name" value="Alkaline_phosphatase_core_sf"/>
</dbReference>
<sequence>MSAAVAESGMSETAVAKARGVRFFAAAGLIVAVHLAGLAVLLTTEYGPFAITLSVLAWVFVNCFLLVVLQRPGVCAALSLALIVILIALSHFKFGILQLTLTFLDFLIIDRDTFSFMLSVFPRLQLQLALAGLVAVPLLWLVWRFDPFRVRRRFALTGLAATTALISAMSVVWPEQAWEPFQGVNHVSSLARSGVVAVSRLASTGWIEVDPPTNGPLRLAGAHAAGLPMLPPAETCDATAKRPHIIMLLDESSFDISAAPGIKVPQGYSDYFKSIDGKKRTMIAEATGGPTWYTEFNVLTGMSARSFGDLKFYVTRITANRVARGLPQALKRCGYKTFSLYPTYGNFLGARAFQKGAGVGHFIDMADMGVAQDMQPDKFYFDQALKVFAREQPQHAPVFMFVYLTANHFPWTDVYRPDLTPPDWTPPGNTAETDEYIRRQVMTQNDYREFIAALKRDYPDQSFLVLRFGDHQPAISQKLLEPGIDQKLLAKRLMAADPRYFSTYYAIDGINYRPGDLSSALDTLDAAYIPLVIQEAAGVPLDPSFEEQKKIMLRCNGVFYACRKGAEARRFNRLLIDAGMIKGL</sequence>
<feature type="transmembrane region" description="Helical" evidence="6">
    <location>
        <begin position="154"/>
        <end position="173"/>
    </location>
</feature>
<dbReference type="InterPro" id="IPR050448">
    <property type="entry name" value="OpgB/LTA_synthase_biosynth"/>
</dbReference>
<evidence type="ECO:0000256" key="4">
    <source>
        <dbReference type="ARBA" id="ARBA00022989"/>
    </source>
</evidence>
<dbReference type="Proteomes" id="UP000051913">
    <property type="component" value="Unassembled WGS sequence"/>
</dbReference>
<protein>
    <submittedName>
        <fullName evidence="8">Phosphoglycerol transferase</fullName>
    </submittedName>
</protein>
<evidence type="ECO:0000313" key="8">
    <source>
        <dbReference type="EMBL" id="KRR06306.1"/>
    </source>
</evidence>
<dbReference type="InterPro" id="IPR000917">
    <property type="entry name" value="Sulfatase_N"/>
</dbReference>
<dbReference type="GO" id="GO:0005886">
    <property type="term" value="C:plasma membrane"/>
    <property type="evidence" value="ECO:0007669"/>
    <property type="project" value="UniProtKB-SubCell"/>
</dbReference>
<proteinExistence type="predicted"/>
<comment type="caution">
    <text evidence="8">The sequence shown here is derived from an EMBL/GenBank/DDBJ whole genome shotgun (WGS) entry which is preliminary data.</text>
</comment>
<evidence type="ECO:0000256" key="6">
    <source>
        <dbReference type="SAM" id="Phobius"/>
    </source>
</evidence>
<evidence type="ECO:0000259" key="7">
    <source>
        <dbReference type="Pfam" id="PF00884"/>
    </source>
</evidence>
<comment type="subcellular location">
    <subcellularLocation>
        <location evidence="1">Cell membrane</location>
        <topology evidence="1">Multi-pass membrane protein</topology>
    </subcellularLocation>
</comment>
<evidence type="ECO:0000256" key="1">
    <source>
        <dbReference type="ARBA" id="ARBA00004651"/>
    </source>
</evidence>
<keyword evidence="4 6" id="KW-1133">Transmembrane helix</keyword>
<reference evidence="8 9" key="1">
    <citation type="submission" date="2014-03" db="EMBL/GenBank/DDBJ databases">
        <title>Bradyrhizobium valentinum sp. nov., isolated from effective nodules of Lupinus mariae-josephae, a lupine endemic of basic-lime soils in Eastern Spain.</title>
        <authorList>
            <person name="Duran D."/>
            <person name="Rey L."/>
            <person name="Navarro A."/>
            <person name="Busquets A."/>
            <person name="Imperial J."/>
            <person name="Ruiz-Argueso T."/>
        </authorList>
    </citation>
    <scope>NUCLEOTIDE SEQUENCE [LARGE SCALE GENOMIC DNA]</scope>
    <source>
        <strain evidence="8 9">LmjM3</strain>
    </source>
</reference>
<evidence type="ECO:0000313" key="9">
    <source>
        <dbReference type="Proteomes" id="UP000051913"/>
    </source>
</evidence>
<dbReference type="PANTHER" id="PTHR47371">
    <property type="entry name" value="LIPOTEICHOIC ACID SYNTHASE"/>
    <property type="match status" value="1"/>
</dbReference>
<accession>A0A0R3LEV9</accession>
<feature type="transmembrane region" description="Helical" evidence="6">
    <location>
        <begin position="21"/>
        <end position="43"/>
    </location>
</feature>
<keyword evidence="5 6" id="KW-0472">Membrane</keyword>
<gene>
    <name evidence="8" type="ORF">CP49_41300</name>
</gene>
<keyword evidence="8" id="KW-0808">Transferase</keyword>
<dbReference type="OrthoDB" id="8173797at2"/>
<feature type="domain" description="Sulfatase N-terminal" evidence="7">
    <location>
        <begin position="290"/>
        <end position="478"/>
    </location>
</feature>
<dbReference type="GO" id="GO:0016740">
    <property type="term" value="F:transferase activity"/>
    <property type="evidence" value="ECO:0007669"/>
    <property type="project" value="UniProtKB-KW"/>
</dbReference>
<keyword evidence="9" id="KW-1185">Reference proteome</keyword>
<dbReference type="AlphaFoldDB" id="A0A0R3LEV9"/>
<keyword evidence="3 6" id="KW-0812">Transmembrane</keyword>
<dbReference type="STRING" id="1518501.CQ10_36690"/>
<feature type="transmembrane region" description="Helical" evidence="6">
    <location>
        <begin position="76"/>
        <end position="104"/>
    </location>
</feature>
<dbReference type="PANTHER" id="PTHR47371:SF3">
    <property type="entry name" value="PHOSPHOGLYCEROL TRANSFERASE I"/>
    <property type="match status" value="1"/>
</dbReference>
<dbReference type="Gene3D" id="3.40.720.10">
    <property type="entry name" value="Alkaline Phosphatase, subunit A"/>
    <property type="match status" value="1"/>
</dbReference>
<feature type="transmembrane region" description="Helical" evidence="6">
    <location>
        <begin position="124"/>
        <end position="142"/>
    </location>
</feature>
<organism evidence="8 9">
    <name type="scientific">Bradyrhizobium valentinum</name>
    <dbReference type="NCBI Taxonomy" id="1518501"/>
    <lineage>
        <taxon>Bacteria</taxon>
        <taxon>Pseudomonadati</taxon>
        <taxon>Pseudomonadota</taxon>
        <taxon>Alphaproteobacteria</taxon>
        <taxon>Hyphomicrobiales</taxon>
        <taxon>Nitrobacteraceae</taxon>
        <taxon>Bradyrhizobium</taxon>
    </lineage>
</organism>
<dbReference type="SUPFAM" id="SSF53649">
    <property type="entry name" value="Alkaline phosphatase-like"/>
    <property type="match status" value="1"/>
</dbReference>
<feature type="transmembrane region" description="Helical" evidence="6">
    <location>
        <begin position="49"/>
        <end position="69"/>
    </location>
</feature>
<evidence type="ECO:0000256" key="2">
    <source>
        <dbReference type="ARBA" id="ARBA00022475"/>
    </source>
</evidence>